<proteinExistence type="predicted"/>
<dbReference type="Proteomes" id="UP000499080">
    <property type="component" value="Unassembled WGS sequence"/>
</dbReference>
<keyword evidence="2" id="KW-1185">Reference proteome</keyword>
<evidence type="ECO:0000313" key="1">
    <source>
        <dbReference type="EMBL" id="GBO14438.1"/>
    </source>
</evidence>
<evidence type="ECO:0000313" key="2">
    <source>
        <dbReference type="Proteomes" id="UP000499080"/>
    </source>
</evidence>
<protein>
    <submittedName>
        <fullName evidence="1">Uncharacterized protein</fullName>
    </submittedName>
</protein>
<gene>
    <name evidence="1" type="ORF">AVEN_212517_1</name>
</gene>
<name>A0A4Y2UNJ9_ARAVE</name>
<dbReference type="AlphaFoldDB" id="A0A4Y2UNJ9"/>
<accession>A0A4Y2UNJ9</accession>
<sequence length="122" mass="13845">MAWWHSTPFHFSANPFKHVIHGPLSSCRKSMSCGSSEPLLHLLHPCHQNMIPRLLPFPLEQRSLSSLPHVFPPIAFQHLWPGNPNGVLGIQNNWISKLSTTPFQSSLDFCIDDGFWCGAERF</sequence>
<dbReference type="EMBL" id="BGPR01038568">
    <property type="protein sequence ID" value="GBO14438.1"/>
    <property type="molecule type" value="Genomic_DNA"/>
</dbReference>
<organism evidence="1 2">
    <name type="scientific">Araneus ventricosus</name>
    <name type="common">Orbweaver spider</name>
    <name type="synonym">Epeira ventricosa</name>
    <dbReference type="NCBI Taxonomy" id="182803"/>
    <lineage>
        <taxon>Eukaryota</taxon>
        <taxon>Metazoa</taxon>
        <taxon>Ecdysozoa</taxon>
        <taxon>Arthropoda</taxon>
        <taxon>Chelicerata</taxon>
        <taxon>Arachnida</taxon>
        <taxon>Araneae</taxon>
        <taxon>Araneomorphae</taxon>
        <taxon>Entelegynae</taxon>
        <taxon>Araneoidea</taxon>
        <taxon>Araneidae</taxon>
        <taxon>Araneus</taxon>
    </lineage>
</organism>
<comment type="caution">
    <text evidence="1">The sequence shown here is derived from an EMBL/GenBank/DDBJ whole genome shotgun (WGS) entry which is preliminary data.</text>
</comment>
<reference evidence="1 2" key="1">
    <citation type="journal article" date="2019" name="Sci. Rep.">
        <title>Orb-weaving spider Araneus ventricosus genome elucidates the spidroin gene catalogue.</title>
        <authorList>
            <person name="Kono N."/>
            <person name="Nakamura H."/>
            <person name="Ohtoshi R."/>
            <person name="Moran D.A.P."/>
            <person name="Shinohara A."/>
            <person name="Yoshida Y."/>
            <person name="Fujiwara M."/>
            <person name="Mori M."/>
            <person name="Tomita M."/>
            <person name="Arakawa K."/>
        </authorList>
    </citation>
    <scope>NUCLEOTIDE SEQUENCE [LARGE SCALE GENOMIC DNA]</scope>
</reference>